<proteinExistence type="predicted"/>
<keyword evidence="2" id="KW-1185">Reference proteome</keyword>
<name>A0A8X7CN56_9ARAC</name>
<comment type="caution">
    <text evidence="1">The sequence shown here is derived from an EMBL/GenBank/DDBJ whole genome shotgun (WGS) entry which is preliminary data.</text>
</comment>
<gene>
    <name evidence="1" type="ORF">TNIN_375921</name>
</gene>
<sequence length="79" mass="8649">MPIAAKCQENYCSAIETSNVNCRTVDVDRALNLCNKLSTLQHTGQPAPDVWSISLSPLRNLANNIRSIRSLIVPVSNVL</sequence>
<protein>
    <submittedName>
        <fullName evidence="1">Uncharacterized protein</fullName>
    </submittedName>
</protein>
<accession>A0A8X7CN56</accession>
<dbReference type="EMBL" id="BMAV01019104">
    <property type="protein sequence ID" value="GFY71810.1"/>
    <property type="molecule type" value="Genomic_DNA"/>
</dbReference>
<dbReference type="AlphaFoldDB" id="A0A8X7CN56"/>
<evidence type="ECO:0000313" key="2">
    <source>
        <dbReference type="Proteomes" id="UP000886998"/>
    </source>
</evidence>
<evidence type="ECO:0000313" key="1">
    <source>
        <dbReference type="EMBL" id="GFY71810.1"/>
    </source>
</evidence>
<organism evidence="1 2">
    <name type="scientific">Trichonephila inaurata madagascariensis</name>
    <dbReference type="NCBI Taxonomy" id="2747483"/>
    <lineage>
        <taxon>Eukaryota</taxon>
        <taxon>Metazoa</taxon>
        <taxon>Ecdysozoa</taxon>
        <taxon>Arthropoda</taxon>
        <taxon>Chelicerata</taxon>
        <taxon>Arachnida</taxon>
        <taxon>Araneae</taxon>
        <taxon>Araneomorphae</taxon>
        <taxon>Entelegynae</taxon>
        <taxon>Araneoidea</taxon>
        <taxon>Nephilidae</taxon>
        <taxon>Trichonephila</taxon>
        <taxon>Trichonephila inaurata</taxon>
    </lineage>
</organism>
<reference evidence="1" key="1">
    <citation type="submission" date="2020-08" db="EMBL/GenBank/DDBJ databases">
        <title>Multicomponent nature underlies the extraordinary mechanical properties of spider dragline silk.</title>
        <authorList>
            <person name="Kono N."/>
            <person name="Nakamura H."/>
            <person name="Mori M."/>
            <person name="Yoshida Y."/>
            <person name="Ohtoshi R."/>
            <person name="Malay A.D."/>
            <person name="Moran D.A.P."/>
            <person name="Tomita M."/>
            <person name="Numata K."/>
            <person name="Arakawa K."/>
        </authorList>
    </citation>
    <scope>NUCLEOTIDE SEQUENCE</scope>
</reference>
<dbReference type="OrthoDB" id="10434612at2759"/>
<dbReference type="Proteomes" id="UP000886998">
    <property type="component" value="Unassembled WGS sequence"/>
</dbReference>